<protein>
    <submittedName>
        <fullName evidence="1">Uncharacterized protein</fullName>
    </submittedName>
</protein>
<sequence>MAYPCGNGYGSLWITPYLQTLFNRLPHKKSPFIFAPINEGQLTLNTLILGLLHRSGLSHLQASDLVEWSRNQSLAVRRSTVTT</sequence>
<evidence type="ECO:0000313" key="1">
    <source>
        <dbReference type="EMBL" id="SEG46778.1"/>
    </source>
</evidence>
<dbReference type="EMBL" id="FNVA01000005">
    <property type="protein sequence ID" value="SEG46778.1"/>
    <property type="molecule type" value="Genomic_DNA"/>
</dbReference>
<dbReference type="Proteomes" id="UP000236728">
    <property type="component" value="Unassembled WGS sequence"/>
</dbReference>
<name>A0A1H6ADI6_9BACT</name>
<proteinExistence type="predicted"/>
<evidence type="ECO:0000313" key="2">
    <source>
        <dbReference type="Proteomes" id="UP000236728"/>
    </source>
</evidence>
<accession>A0A1H6ADI6</accession>
<gene>
    <name evidence="1" type="ORF">SAMN05421819_3091</name>
</gene>
<dbReference type="AlphaFoldDB" id="A0A1H6ADI6"/>
<organism evidence="1 2">
    <name type="scientific">Bryocella elongata</name>
    <dbReference type="NCBI Taxonomy" id="863522"/>
    <lineage>
        <taxon>Bacteria</taxon>
        <taxon>Pseudomonadati</taxon>
        <taxon>Acidobacteriota</taxon>
        <taxon>Terriglobia</taxon>
        <taxon>Terriglobales</taxon>
        <taxon>Acidobacteriaceae</taxon>
        <taxon>Bryocella</taxon>
    </lineage>
</organism>
<keyword evidence="2" id="KW-1185">Reference proteome</keyword>
<reference evidence="1 2" key="1">
    <citation type="submission" date="2016-10" db="EMBL/GenBank/DDBJ databases">
        <authorList>
            <person name="de Groot N.N."/>
        </authorList>
    </citation>
    <scope>NUCLEOTIDE SEQUENCE [LARGE SCALE GENOMIC DNA]</scope>
    <source>
        <strain evidence="1 2">DSM 22489</strain>
    </source>
</reference>